<keyword evidence="1" id="KW-0732">Signal</keyword>
<protein>
    <recommendedName>
        <fullName evidence="4">DUF1302 domain-containing protein</fullName>
    </recommendedName>
</protein>
<reference evidence="2 3" key="1">
    <citation type="submission" date="2020-08" db="EMBL/GenBank/DDBJ databases">
        <title>Functional genomics of gut bacteria from endangered species of beetles.</title>
        <authorList>
            <person name="Carlos-Shanley C."/>
        </authorList>
    </citation>
    <scope>NUCLEOTIDE SEQUENCE [LARGE SCALE GENOMIC DNA]</scope>
    <source>
        <strain evidence="2 3">S00198</strain>
    </source>
</reference>
<evidence type="ECO:0000313" key="2">
    <source>
        <dbReference type="EMBL" id="MBB6563524.1"/>
    </source>
</evidence>
<dbReference type="EMBL" id="JACHLK010000020">
    <property type="protein sequence ID" value="MBB6563524.1"/>
    <property type="molecule type" value="Genomic_DNA"/>
</dbReference>
<dbReference type="Pfam" id="PF06980">
    <property type="entry name" value="DUF1302"/>
    <property type="match status" value="1"/>
</dbReference>
<dbReference type="InterPro" id="IPR010727">
    <property type="entry name" value="DUF1302"/>
</dbReference>
<dbReference type="Proteomes" id="UP000575083">
    <property type="component" value="Unassembled WGS sequence"/>
</dbReference>
<feature type="chain" id="PRO_5031055576" description="DUF1302 domain-containing protein" evidence="1">
    <location>
        <begin position="34"/>
        <end position="556"/>
    </location>
</feature>
<keyword evidence="3" id="KW-1185">Reference proteome</keyword>
<evidence type="ECO:0008006" key="4">
    <source>
        <dbReference type="Google" id="ProtNLM"/>
    </source>
</evidence>
<feature type="signal peptide" evidence="1">
    <location>
        <begin position="1"/>
        <end position="33"/>
    </location>
</feature>
<evidence type="ECO:0000256" key="1">
    <source>
        <dbReference type="SAM" id="SignalP"/>
    </source>
</evidence>
<gene>
    <name evidence="2" type="ORF">HNP48_006244</name>
</gene>
<comment type="caution">
    <text evidence="2">The sequence shown here is derived from an EMBL/GenBank/DDBJ whole genome shotgun (WGS) entry which is preliminary data.</text>
</comment>
<evidence type="ECO:0000313" key="3">
    <source>
        <dbReference type="Proteomes" id="UP000575083"/>
    </source>
</evidence>
<proteinExistence type="predicted"/>
<dbReference type="RefSeq" id="WP_184864670.1">
    <property type="nucleotide sequence ID" value="NZ_JACHLK010000020.1"/>
</dbReference>
<accession>A0A7X0PKZ6</accession>
<sequence>MKNTLCSARKRARKAANPLAALIMTTLGGGAMAMDLNPDGEWQIRWDNTVKYSAGYRLKSPASVFIDPVSVRANSDDGDRSFGRGPISNRADLLSEFDVQKNGFGLRLSAAAWYDQAYNSLNDHNSPISANRASVPYNEFTPGTQKVAGQKAEMLDWFVFGRNDIGGKTLSYRLGQHSLIWGTSMFFGMNGIAKGMAPIDVYKLNIPGTQAKETTIPVPQLSSTLQLTDDTSLEGYVQFKYRPTRLHPSGSFLSTTDMLGDGAERMFIGNPTANRCGSVSVPVAQRFNNCYLGYAGMDEGKKRPNFGLALNTRSEWLNADLGFYAISYRDTSQIIQTNTAGGTYRLIVPTEPVRSVGMSMAKLVGDANMGLELSVRDKQPLAVKEGVVSPADPGYVTGRTAHMNLSWTLLGAKSAAWDGYSLVGELAANRVMSVDDVRTGVAGRYPVGTEKVNLEKRKTSAGMRVIFTPSWYQVAPGLDMSLPINLGWSFRGNSMIDTSFPFGGSPERSGELVLGVTLVYLNKWTANLSWINYLGNAARQPVLDRDYLRFSLQTTF</sequence>
<dbReference type="AlphaFoldDB" id="A0A7X0PKZ6"/>
<name>A0A7X0PKZ6_9BURK</name>
<organism evidence="2 3">
    <name type="scientific">Acidovorax soli</name>
    <dbReference type="NCBI Taxonomy" id="592050"/>
    <lineage>
        <taxon>Bacteria</taxon>
        <taxon>Pseudomonadati</taxon>
        <taxon>Pseudomonadota</taxon>
        <taxon>Betaproteobacteria</taxon>
        <taxon>Burkholderiales</taxon>
        <taxon>Comamonadaceae</taxon>
        <taxon>Acidovorax</taxon>
    </lineage>
</organism>